<evidence type="ECO:0000259" key="4">
    <source>
        <dbReference type="Pfam" id="PF03816"/>
    </source>
</evidence>
<evidence type="ECO:0000256" key="2">
    <source>
        <dbReference type="SAM" id="MobiDB-lite"/>
    </source>
</evidence>
<evidence type="ECO:0000313" key="6">
    <source>
        <dbReference type="Proteomes" id="UP000292886"/>
    </source>
</evidence>
<dbReference type="Gene3D" id="3.40.630.190">
    <property type="entry name" value="LCP protein"/>
    <property type="match status" value="1"/>
</dbReference>
<protein>
    <submittedName>
        <fullName evidence="5">LytR family transcriptional regulator</fullName>
    </submittedName>
</protein>
<keyword evidence="3" id="KW-0472">Membrane</keyword>
<keyword evidence="6" id="KW-1185">Reference proteome</keyword>
<dbReference type="OrthoDB" id="27330at2"/>
<keyword evidence="3" id="KW-0812">Transmembrane</keyword>
<dbReference type="EMBL" id="CP037940">
    <property type="protein sequence ID" value="QBO36057.1"/>
    <property type="molecule type" value="Genomic_DNA"/>
</dbReference>
<accession>A0A4P6YTR9</accession>
<dbReference type="KEGG" id="wei:EQG49_06085"/>
<dbReference type="NCBIfam" id="TIGR00350">
    <property type="entry name" value="lytR_cpsA_psr"/>
    <property type="match status" value="1"/>
</dbReference>
<dbReference type="InterPro" id="IPR050922">
    <property type="entry name" value="LytR/CpsA/Psr_CW_biosynth"/>
</dbReference>
<evidence type="ECO:0000256" key="1">
    <source>
        <dbReference type="ARBA" id="ARBA00006068"/>
    </source>
</evidence>
<evidence type="ECO:0000313" key="5">
    <source>
        <dbReference type="EMBL" id="QBO36057.1"/>
    </source>
</evidence>
<feature type="compositionally biased region" description="Low complexity" evidence="2">
    <location>
        <begin position="391"/>
        <end position="408"/>
    </location>
</feature>
<dbReference type="RefSeq" id="WP_133363135.1">
    <property type="nucleotide sequence ID" value="NZ_CP037940.1"/>
</dbReference>
<dbReference type="InterPro" id="IPR004474">
    <property type="entry name" value="LytR_CpsA_psr"/>
</dbReference>
<dbReference type="Proteomes" id="UP000292886">
    <property type="component" value="Chromosome"/>
</dbReference>
<organism evidence="5 6">
    <name type="scientific">Periweissella cryptocerci</name>
    <dbReference type="NCBI Taxonomy" id="2506420"/>
    <lineage>
        <taxon>Bacteria</taxon>
        <taxon>Bacillati</taxon>
        <taxon>Bacillota</taxon>
        <taxon>Bacilli</taxon>
        <taxon>Lactobacillales</taxon>
        <taxon>Lactobacillaceae</taxon>
        <taxon>Periweissella</taxon>
    </lineage>
</organism>
<dbReference type="PANTHER" id="PTHR33392:SF6">
    <property type="entry name" value="POLYISOPRENYL-TEICHOIC ACID--PEPTIDOGLYCAN TEICHOIC ACID TRANSFERASE TAGU"/>
    <property type="match status" value="1"/>
</dbReference>
<gene>
    <name evidence="5" type="ORF">EQG49_06085</name>
</gene>
<dbReference type="AlphaFoldDB" id="A0A4P6YTR9"/>
<sequence length="408" mass="44492">MDAQEEQQLSRAAKHTEKKSHKLRNVILIIVALLVAGGVGFGIYTYAHTKSAIDHAFKPITTKGFKPARNVASVLKEGKPVSVLLLGTDTGSLNRAYTGRTDSIMIASINPKTKTTTLMSIPRDSMVSIPKSQGTAFQFPQKINAAYEFPDDGKGHPETTISTLQDFLNVPIDFYALINMGGMKTMIDKVGGIRVKSPLTFTYKPSNTRPPVYKFYKGTTKYEYAKDGINFVTKRTMDGKAALAFSRMRYTDPQGDYGRQKRQRLVLTALAKESGKLSSLLTPGFFDTMSDNIQTNLSFDDLVTMASNYKVAADHIKSDHMQGYGYNYNGTAFEIMPTSEKQRVTNKLRSTLGLSAAKTGSRFASPVTNGVYISDNEAQLTADTDAGRTGSSTTASSSSAYSSSTAQP</sequence>
<feature type="region of interest" description="Disordered" evidence="2">
    <location>
        <begin position="382"/>
        <end position="408"/>
    </location>
</feature>
<dbReference type="Pfam" id="PF03816">
    <property type="entry name" value="LytR_cpsA_psr"/>
    <property type="match status" value="1"/>
</dbReference>
<reference evidence="6" key="1">
    <citation type="submission" date="2019-03" db="EMBL/GenBank/DDBJ databases">
        <title>Weissella sp. 26KH-42 Genome sequencing.</title>
        <authorList>
            <person name="Heo J."/>
            <person name="Kim S.-J."/>
            <person name="Kim J.-S."/>
            <person name="Hong S.-B."/>
            <person name="Kwon S.-W."/>
        </authorList>
    </citation>
    <scope>NUCLEOTIDE SEQUENCE [LARGE SCALE GENOMIC DNA]</scope>
    <source>
        <strain evidence="6">26KH-42</strain>
    </source>
</reference>
<proteinExistence type="inferred from homology"/>
<keyword evidence="3" id="KW-1133">Transmembrane helix</keyword>
<name>A0A4P6YTR9_9LACO</name>
<dbReference type="PANTHER" id="PTHR33392">
    <property type="entry name" value="POLYISOPRENYL-TEICHOIC ACID--PEPTIDOGLYCAN TEICHOIC ACID TRANSFERASE TAGU"/>
    <property type="match status" value="1"/>
</dbReference>
<comment type="similarity">
    <text evidence="1">Belongs to the LytR/CpsA/Psr (LCP) family.</text>
</comment>
<feature type="domain" description="Cell envelope-related transcriptional attenuator" evidence="4">
    <location>
        <begin position="100"/>
        <end position="273"/>
    </location>
</feature>
<feature type="transmembrane region" description="Helical" evidence="3">
    <location>
        <begin position="26"/>
        <end position="47"/>
    </location>
</feature>
<evidence type="ECO:0000256" key="3">
    <source>
        <dbReference type="SAM" id="Phobius"/>
    </source>
</evidence>